<reference evidence="1 2" key="2">
    <citation type="journal article" date="2013" name="PLoS Genet.">
        <title>Comparative genome structure, secondary metabolite, and effector coding capacity across Cochliobolus pathogens.</title>
        <authorList>
            <person name="Condon B.J."/>
            <person name="Leng Y."/>
            <person name="Wu D."/>
            <person name="Bushley K.E."/>
            <person name="Ohm R.A."/>
            <person name="Otillar R."/>
            <person name="Martin J."/>
            <person name="Schackwitz W."/>
            <person name="Grimwood J."/>
            <person name="MohdZainudin N."/>
            <person name="Xue C."/>
            <person name="Wang R."/>
            <person name="Manning V.A."/>
            <person name="Dhillon B."/>
            <person name="Tu Z.J."/>
            <person name="Steffenson B.J."/>
            <person name="Salamov A."/>
            <person name="Sun H."/>
            <person name="Lowry S."/>
            <person name="LaButti K."/>
            <person name="Han J."/>
            <person name="Copeland A."/>
            <person name="Lindquist E."/>
            <person name="Barry K."/>
            <person name="Schmutz J."/>
            <person name="Baker S.E."/>
            <person name="Ciuffetti L.M."/>
            <person name="Grigoriev I.V."/>
            <person name="Zhong S."/>
            <person name="Turgeon B.G."/>
        </authorList>
    </citation>
    <scope>NUCLEOTIDE SEQUENCE [LARGE SCALE GENOMIC DNA]</scope>
    <source>
        <strain evidence="2">28A</strain>
    </source>
</reference>
<proteinExistence type="predicted"/>
<dbReference type="AlphaFoldDB" id="R0IBF6"/>
<dbReference type="Proteomes" id="UP000016935">
    <property type="component" value="Unassembled WGS sequence"/>
</dbReference>
<reference evidence="1 2" key="1">
    <citation type="journal article" date="2012" name="PLoS Pathog.">
        <title>Diverse lifestyles and strategies of plant pathogenesis encoded in the genomes of eighteen Dothideomycetes fungi.</title>
        <authorList>
            <person name="Ohm R.A."/>
            <person name="Feau N."/>
            <person name="Henrissat B."/>
            <person name="Schoch C.L."/>
            <person name="Horwitz B.A."/>
            <person name="Barry K.W."/>
            <person name="Condon B.J."/>
            <person name="Copeland A.C."/>
            <person name="Dhillon B."/>
            <person name="Glaser F."/>
            <person name="Hesse C.N."/>
            <person name="Kosti I."/>
            <person name="LaButti K."/>
            <person name="Lindquist E.A."/>
            <person name="Lucas S."/>
            <person name="Salamov A.A."/>
            <person name="Bradshaw R.E."/>
            <person name="Ciuffetti L."/>
            <person name="Hamelin R.C."/>
            <person name="Kema G.H.J."/>
            <person name="Lawrence C."/>
            <person name="Scott J.A."/>
            <person name="Spatafora J.W."/>
            <person name="Turgeon B.G."/>
            <person name="de Wit P.J.G.M."/>
            <person name="Zhong S."/>
            <person name="Goodwin S.B."/>
            <person name="Grigoriev I.V."/>
        </authorList>
    </citation>
    <scope>NUCLEOTIDE SEQUENCE [LARGE SCALE GENOMIC DNA]</scope>
    <source>
        <strain evidence="2">28A</strain>
    </source>
</reference>
<name>R0IBF6_EXST2</name>
<gene>
    <name evidence="1" type="ORF">SETTUDRAFT_165077</name>
</gene>
<dbReference type="GeneID" id="19399353"/>
<sequence>MAAAEEQRTLRIAPTTPTLHESKIPHNPLDSLPDGVTTCWAAVATQQWKTEVKDGTVKHDDPVHTTTPTEAMSFRGLAVSSDNRLTKRECLYACRRSCSALGSTYLRWFSSNSSMLRKTSESMKSFVEKVEGSVRAPH</sequence>
<protein>
    <submittedName>
        <fullName evidence="1">Uncharacterized protein</fullName>
    </submittedName>
</protein>
<dbReference type="HOGENOM" id="CLU_1856544_0_0_1"/>
<keyword evidence="2" id="KW-1185">Reference proteome</keyword>
<evidence type="ECO:0000313" key="1">
    <source>
        <dbReference type="EMBL" id="EOA82586.1"/>
    </source>
</evidence>
<dbReference type="RefSeq" id="XP_008029679.1">
    <property type="nucleotide sequence ID" value="XM_008031488.1"/>
</dbReference>
<evidence type="ECO:0000313" key="2">
    <source>
        <dbReference type="Proteomes" id="UP000016935"/>
    </source>
</evidence>
<organism evidence="1 2">
    <name type="scientific">Exserohilum turcicum (strain 28A)</name>
    <name type="common">Northern leaf blight fungus</name>
    <name type="synonym">Setosphaeria turcica</name>
    <dbReference type="NCBI Taxonomy" id="671987"/>
    <lineage>
        <taxon>Eukaryota</taxon>
        <taxon>Fungi</taxon>
        <taxon>Dikarya</taxon>
        <taxon>Ascomycota</taxon>
        <taxon>Pezizomycotina</taxon>
        <taxon>Dothideomycetes</taxon>
        <taxon>Pleosporomycetidae</taxon>
        <taxon>Pleosporales</taxon>
        <taxon>Pleosporineae</taxon>
        <taxon>Pleosporaceae</taxon>
        <taxon>Exserohilum</taxon>
    </lineage>
</organism>
<accession>R0IBF6</accession>
<dbReference type="EMBL" id="KB908844">
    <property type="protein sequence ID" value="EOA82586.1"/>
    <property type="molecule type" value="Genomic_DNA"/>
</dbReference>